<organism evidence="2 3">
    <name type="scientific">Sphaerobolus stellatus (strain SS14)</name>
    <dbReference type="NCBI Taxonomy" id="990650"/>
    <lineage>
        <taxon>Eukaryota</taxon>
        <taxon>Fungi</taxon>
        <taxon>Dikarya</taxon>
        <taxon>Basidiomycota</taxon>
        <taxon>Agaricomycotina</taxon>
        <taxon>Agaricomycetes</taxon>
        <taxon>Phallomycetidae</taxon>
        <taxon>Geastrales</taxon>
        <taxon>Sphaerobolaceae</taxon>
        <taxon>Sphaerobolus</taxon>
    </lineage>
</organism>
<feature type="region of interest" description="Disordered" evidence="1">
    <location>
        <begin position="75"/>
        <end position="107"/>
    </location>
</feature>
<dbReference type="AlphaFoldDB" id="A0A0C9UUV1"/>
<dbReference type="Proteomes" id="UP000054279">
    <property type="component" value="Unassembled WGS sequence"/>
</dbReference>
<accession>A0A0C9UUV1</accession>
<reference evidence="2 3" key="1">
    <citation type="submission" date="2014-06" db="EMBL/GenBank/DDBJ databases">
        <title>Evolutionary Origins and Diversification of the Mycorrhizal Mutualists.</title>
        <authorList>
            <consortium name="DOE Joint Genome Institute"/>
            <consortium name="Mycorrhizal Genomics Consortium"/>
            <person name="Kohler A."/>
            <person name="Kuo A."/>
            <person name="Nagy L.G."/>
            <person name="Floudas D."/>
            <person name="Copeland A."/>
            <person name="Barry K.W."/>
            <person name="Cichocki N."/>
            <person name="Veneault-Fourrey C."/>
            <person name="LaButti K."/>
            <person name="Lindquist E.A."/>
            <person name="Lipzen A."/>
            <person name="Lundell T."/>
            <person name="Morin E."/>
            <person name="Murat C."/>
            <person name="Riley R."/>
            <person name="Ohm R."/>
            <person name="Sun H."/>
            <person name="Tunlid A."/>
            <person name="Henrissat B."/>
            <person name="Grigoriev I.V."/>
            <person name="Hibbett D.S."/>
            <person name="Martin F."/>
        </authorList>
    </citation>
    <scope>NUCLEOTIDE SEQUENCE [LARGE SCALE GENOMIC DNA]</scope>
    <source>
        <strain evidence="2 3">SS14</strain>
    </source>
</reference>
<sequence length="107" mass="11867">MPPPKYIFPNDSIRWPRPNRLAGTLNFEFEVGPGWVSAALLVNPSEKARQLFRLARAVAVSGQLAGHQATRLVCRGSGPHDSLPLQGREEAQHRSPSADFLRQLVEK</sequence>
<gene>
    <name evidence="2" type="ORF">M422DRAFT_249594</name>
</gene>
<evidence type="ECO:0000313" key="2">
    <source>
        <dbReference type="EMBL" id="KIJ46850.1"/>
    </source>
</evidence>
<proteinExistence type="predicted"/>
<protein>
    <submittedName>
        <fullName evidence="2">Uncharacterized protein</fullName>
    </submittedName>
</protein>
<dbReference type="EMBL" id="KN837105">
    <property type="protein sequence ID" value="KIJ46850.1"/>
    <property type="molecule type" value="Genomic_DNA"/>
</dbReference>
<evidence type="ECO:0000313" key="3">
    <source>
        <dbReference type="Proteomes" id="UP000054279"/>
    </source>
</evidence>
<keyword evidence="3" id="KW-1185">Reference proteome</keyword>
<name>A0A0C9UUV1_SPHS4</name>
<dbReference type="HOGENOM" id="CLU_2211655_0_0_1"/>
<evidence type="ECO:0000256" key="1">
    <source>
        <dbReference type="SAM" id="MobiDB-lite"/>
    </source>
</evidence>